<evidence type="ECO:0000313" key="5">
    <source>
        <dbReference type="Proteomes" id="UP000197666"/>
    </source>
</evidence>
<dbReference type="VEuPathDB" id="FungiDB:ATCC64974_90550"/>
<feature type="region of interest" description="Disordered" evidence="2">
    <location>
        <begin position="741"/>
        <end position="783"/>
    </location>
</feature>
<feature type="region of interest" description="Disordered" evidence="2">
    <location>
        <begin position="1"/>
        <end position="193"/>
    </location>
</feature>
<feature type="region of interest" description="Disordered" evidence="2">
    <location>
        <begin position="952"/>
        <end position="1045"/>
    </location>
</feature>
<feature type="compositionally biased region" description="Basic and acidic residues" evidence="2">
    <location>
        <begin position="96"/>
        <end position="108"/>
    </location>
</feature>
<dbReference type="InterPro" id="IPR005607">
    <property type="entry name" value="BSD_dom"/>
</dbReference>
<evidence type="ECO:0000259" key="3">
    <source>
        <dbReference type="PROSITE" id="PS50858"/>
    </source>
</evidence>
<keyword evidence="1" id="KW-0175">Coiled coil</keyword>
<feature type="compositionally biased region" description="Acidic residues" evidence="2">
    <location>
        <begin position="952"/>
        <end position="965"/>
    </location>
</feature>
<feature type="compositionally biased region" description="Low complexity" evidence="2">
    <location>
        <begin position="966"/>
        <end position="990"/>
    </location>
</feature>
<feature type="compositionally biased region" description="Polar residues" evidence="2">
    <location>
        <begin position="773"/>
        <end position="782"/>
    </location>
</feature>
<name>A0A505HXW2_ASPNG</name>
<feature type="compositionally biased region" description="Acidic residues" evidence="2">
    <location>
        <begin position="439"/>
        <end position="450"/>
    </location>
</feature>
<feature type="compositionally biased region" description="Basic and acidic residues" evidence="2">
    <location>
        <begin position="239"/>
        <end position="250"/>
    </location>
</feature>
<feature type="compositionally biased region" description="Acidic residues" evidence="2">
    <location>
        <begin position="413"/>
        <end position="426"/>
    </location>
</feature>
<sequence length="1045" mass="115285">MRQGESTGITGTITSQGQFQTPDKPPRVRPATETNAAKAALARAEPSASSASTSRSWKRSSFPGLQDQPTLTQIDFVTPKSQDTGSDGDDDDLDYIDSKSRSRGRADPEVIEIDDDSENDADYQPPSHLKPKLADIRGVKFERGAKNAAPKPKKRSSQGGGDMKQKRRKAGEGSNISKKDKDKAKGHKTLTQMDYVRRYLKIEPDDDVKLDYTYITPKKNDGQDIQQTHSRNPESYQQQDDRQSRLNGRKAQEIKDEAGATVIAEATNNRGVSEAPVTPKKRFKREIPSSQSPESPGIAIITSSQFRGATHSPQKHVAAGTADRRIKEESPALHHIKEEPFQDSEPMLLFPNDILPESGFLESRVSHRHGTAHQPSVDQAETPTKPARLNSSPRLRDSKGGAVNSQRTVIYETDAESDYGDLENDLPDAPASPKSPEPVEGDPDATDDLDFDRSKDGSQDQDLPPMRPSELDLEAEPPLPEPNPTSEASIYYQRLQPATQFPLGTIPTLSSQKLAELFPEEPNDQQALRTMSPLPSSPRTDSRAMSKPCIPAFSQTQGQSSDKAPMEMVPESSPITRQGNGTRAKEFIPPEPLARRDVVQVESSQPADRHHKKNKEENSGPRGILSRSQILTSSVMESVPLPAFLMDSQDSVGEPYNRPNVDLNAELQETFRAFSASPWGARIGGLWDNVRKQGESYYEGARQEYAAASEEAAKGFSDLKSSIVGRTRGLSLSTAFNNNIIGAGSSTTTEQETETSSSTPKNEAEEKEKAGPSASSDNSNEGFLSRFKAEAARRLKEIEKAEEAADEAILRFGMNIGQKLKDAVSIVPPSTESSSDKLLFESKDADGKRVIHATRFEAQLHVIHSNLESFSKDPVSDEWPAFKQSFNVDDKTDAIAADLEKYPELRSAMEKLVPEKVEYAVFWCRYYFLRLVIETEEQKRKELLKDVNVDEEEVKWDDDSDDDTDSPSTPQVQQSTSTTKATSATPTATATEKDTLKPTEPRRSNDQQSQPDSESSYDLVSGATSRTPASPKEKAKDEESDDDWE</sequence>
<comment type="caution">
    <text evidence="4">The sequence shown here is derived from an EMBL/GenBank/DDBJ whole genome shotgun (WGS) entry which is preliminary data.</text>
</comment>
<dbReference type="VEuPathDB" id="FungiDB:An11g04540"/>
<feature type="compositionally biased region" description="Polar residues" evidence="2">
    <location>
        <begin position="553"/>
        <end position="562"/>
    </location>
</feature>
<evidence type="ECO:0000256" key="2">
    <source>
        <dbReference type="SAM" id="MobiDB-lite"/>
    </source>
</evidence>
<feature type="compositionally biased region" description="Low complexity" evidence="2">
    <location>
        <begin position="745"/>
        <end position="759"/>
    </location>
</feature>
<feature type="region of interest" description="Disordered" evidence="2">
    <location>
        <begin position="305"/>
        <end position="324"/>
    </location>
</feature>
<feature type="compositionally biased region" description="Acidic residues" evidence="2">
    <location>
        <begin position="109"/>
        <end position="121"/>
    </location>
</feature>
<feature type="compositionally biased region" description="Low complexity" evidence="2">
    <location>
        <begin position="36"/>
        <end position="61"/>
    </location>
</feature>
<feature type="compositionally biased region" description="Basic and acidic residues" evidence="2">
    <location>
        <begin position="330"/>
        <end position="340"/>
    </location>
</feature>
<proteinExistence type="predicted"/>
<feature type="region of interest" description="Disordered" evidence="2">
    <location>
        <begin position="207"/>
        <end position="250"/>
    </location>
</feature>
<feature type="compositionally biased region" description="Polar residues" evidence="2">
    <location>
        <begin position="223"/>
        <end position="238"/>
    </location>
</feature>
<feature type="compositionally biased region" description="Basic and acidic residues" evidence="2">
    <location>
        <begin position="132"/>
        <end position="145"/>
    </location>
</feature>
<dbReference type="PANTHER" id="PTHR16019:SF5">
    <property type="entry name" value="BSD DOMAIN-CONTAINING PROTEIN 1"/>
    <property type="match status" value="1"/>
</dbReference>
<evidence type="ECO:0000256" key="1">
    <source>
        <dbReference type="SAM" id="Coils"/>
    </source>
</evidence>
<feature type="region of interest" description="Disordered" evidence="2">
    <location>
        <begin position="269"/>
        <end position="298"/>
    </location>
</feature>
<organism evidence="4 5">
    <name type="scientific">Aspergillus niger</name>
    <dbReference type="NCBI Taxonomy" id="5061"/>
    <lineage>
        <taxon>Eukaryota</taxon>
        <taxon>Fungi</taxon>
        <taxon>Dikarya</taxon>
        <taxon>Ascomycota</taxon>
        <taxon>Pezizomycotina</taxon>
        <taxon>Eurotiomycetes</taxon>
        <taxon>Eurotiomycetidae</taxon>
        <taxon>Eurotiales</taxon>
        <taxon>Aspergillaceae</taxon>
        <taxon>Aspergillus</taxon>
        <taxon>Aspergillus subgen. Circumdati</taxon>
    </lineage>
</organism>
<feature type="coiled-coil region" evidence="1">
    <location>
        <begin position="784"/>
        <end position="811"/>
    </location>
</feature>
<feature type="compositionally biased region" description="Low complexity" evidence="2">
    <location>
        <begin position="1"/>
        <end position="21"/>
    </location>
</feature>
<feature type="compositionally biased region" description="Basic and acidic residues" evidence="2">
    <location>
        <begin position="583"/>
        <end position="599"/>
    </location>
</feature>
<dbReference type="Pfam" id="PF03909">
    <property type="entry name" value="BSD"/>
    <property type="match status" value="1"/>
</dbReference>
<dbReference type="EMBL" id="NKJJ02000002">
    <property type="protein sequence ID" value="TPR04593.1"/>
    <property type="molecule type" value="Genomic_DNA"/>
</dbReference>
<dbReference type="VEuPathDB" id="FungiDB:M747DRAFT_322675"/>
<dbReference type="VEuPathDB" id="FungiDB:ASPNIDRAFT2_1111853"/>
<feature type="compositionally biased region" description="Polar residues" evidence="2">
    <location>
        <begin position="524"/>
        <end position="539"/>
    </location>
</feature>
<feature type="region of interest" description="Disordered" evidence="2">
    <location>
        <begin position="330"/>
        <end position="493"/>
    </location>
</feature>
<dbReference type="Gene3D" id="1.10.3970.10">
    <property type="entry name" value="BSD domain"/>
    <property type="match status" value="1"/>
</dbReference>
<accession>A0A505HXW2</accession>
<feature type="compositionally biased region" description="Polar residues" evidence="2">
    <location>
        <begin position="1006"/>
        <end position="1027"/>
    </location>
</feature>
<feature type="domain" description="BSD" evidence="3">
    <location>
        <begin position="882"/>
        <end position="934"/>
    </location>
</feature>
<dbReference type="Proteomes" id="UP000197666">
    <property type="component" value="Unassembled WGS sequence"/>
</dbReference>
<protein>
    <submittedName>
        <fullName evidence="4">Fungal Zn(2)-Cys(6) binuclear cluster domain family protein</fullName>
    </submittedName>
</protein>
<evidence type="ECO:0000313" key="4">
    <source>
        <dbReference type="EMBL" id="TPR04593.1"/>
    </source>
</evidence>
<dbReference type="PANTHER" id="PTHR16019">
    <property type="entry name" value="SYNAPSE-ASSOCIATED PROTEIN"/>
    <property type="match status" value="1"/>
</dbReference>
<dbReference type="InterPro" id="IPR035925">
    <property type="entry name" value="BSD_dom_sf"/>
</dbReference>
<feature type="compositionally biased region" description="Basic and acidic residues" evidence="2">
    <location>
        <begin position="991"/>
        <end position="1005"/>
    </location>
</feature>
<gene>
    <name evidence="4" type="ORF">CAN33_0030510</name>
</gene>
<reference evidence="5" key="1">
    <citation type="submission" date="2018-10" db="EMBL/GenBank/DDBJ databases">
        <title>FDA dAtabase for Regulatory Grade micrObial Sequences (FDA-ARGOS): Supporting development and validation of Infectious Disease Dx tests.</title>
        <authorList>
            <person name="Kerrigan L."/>
            <person name="Tallon L."/>
            <person name="Sadzewicz L."/>
            <person name="Sengamalay N."/>
            <person name="Ott S."/>
            <person name="Godinez A."/>
            <person name="Nagaraj S."/>
            <person name="Vavikolanu K."/>
            <person name="Nadendla S."/>
            <person name="George J."/>
            <person name="Sichtig H."/>
        </authorList>
    </citation>
    <scope>NUCLEOTIDE SEQUENCE [LARGE SCALE GENOMIC DNA]</scope>
    <source>
        <strain evidence="5">FDAARGOS_311</strain>
    </source>
</reference>
<feature type="compositionally biased region" description="Acidic residues" evidence="2">
    <location>
        <begin position="86"/>
        <end position="95"/>
    </location>
</feature>
<dbReference type="GO" id="GO:0005737">
    <property type="term" value="C:cytoplasm"/>
    <property type="evidence" value="ECO:0007669"/>
    <property type="project" value="TreeGrafter"/>
</dbReference>
<dbReference type="AlphaFoldDB" id="A0A505HXW2"/>
<dbReference type="PROSITE" id="PS50858">
    <property type="entry name" value="BSD"/>
    <property type="match status" value="1"/>
</dbReference>
<dbReference type="SUPFAM" id="SSF140383">
    <property type="entry name" value="BSD domain-like"/>
    <property type="match status" value="1"/>
</dbReference>
<dbReference type="SMART" id="SM00751">
    <property type="entry name" value="BSD"/>
    <property type="match status" value="1"/>
</dbReference>
<feature type="compositionally biased region" description="Polar residues" evidence="2">
    <location>
        <begin position="373"/>
        <end position="382"/>
    </location>
</feature>
<dbReference type="InterPro" id="IPR051494">
    <property type="entry name" value="BSD_domain-containing"/>
</dbReference>
<feature type="region of interest" description="Disordered" evidence="2">
    <location>
        <begin position="522"/>
        <end position="625"/>
    </location>
</feature>